<feature type="compositionally biased region" description="Basic and acidic residues" evidence="2">
    <location>
        <begin position="114"/>
        <end position="124"/>
    </location>
</feature>
<dbReference type="AlphaFoldDB" id="A0A7R8X5D5"/>
<reference evidence="3" key="1">
    <citation type="submission" date="2020-11" db="EMBL/GenBank/DDBJ databases">
        <authorList>
            <person name="Tran Van P."/>
        </authorList>
    </citation>
    <scope>NUCLEOTIDE SEQUENCE</scope>
</reference>
<dbReference type="PROSITE" id="PS51354">
    <property type="entry name" value="GLUTAREDOXIN_2"/>
    <property type="match status" value="1"/>
</dbReference>
<name>A0A7R8X5D5_9CRUS</name>
<sequence>MKVKKRQQRVMLILDSRQIHYDVIDIADPSREEEKAHMQQHAKPRSQKHPLPPQIFNESEYCGDYEDFDEANEVDQLDNFLKLSEAEVAEAASKIKEFHPIQNGLTDGISSKESSIEKETRKWDEAEEIEDVSHGSPLRETSPPSEEIPIEGREEDEERGAEKVEEEEEQVEEKEETRENEENITKDEDEEEEEEE</sequence>
<dbReference type="Pfam" id="PF04908">
    <property type="entry name" value="SH3BGR"/>
    <property type="match status" value="1"/>
</dbReference>
<feature type="compositionally biased region" description="Acidic residues" evidence="2">
    <location>
        <begin position="187"/>
        <end position="196"/>
    </location>
</feature>
<accession>A0A7R8X5D5</accession>
<feature type="compositionally biased region" description="Basic residues" evidence="2">
    <location>
        <begin position="38"/>
        <end position="48"/>
    </location>
</feature>
<dbReference type="Gene3D" id="3.40.30.10">
    <property type="entry name" value="Glutaredoxin"/>
    <property type="match status" value="1"/>
</dbReference>
<dbReference type="SUPFAM" id="SSF52833">
    <property type="entry name" value="Thioredoxin-like"/>
    <property type="match status" value="1"/>
</dbReference>
<gene>
    <name evidence="3" type="ORF">DSTB1V02_LOCUS3681</name>
</gene>
<evidence type="ECO:0000313" key="3">
    <source>
        <dbReference type="EMBL" id="CAD7243768.1"/>
    </source>
</evidence>
<dbReference type="PANTHER" id="PTHR12232">
    <property type="entry name" value="SH3 DOMAIN-BINDING GLUTAMIC ACID-RICH-LIKE PROTEIN"/>
    <property type="match status" value="1"/>
</dbReference>
<dbReference type="InterPro" id="IPR036249">
    <property type="entry name" value="Thioredoxin-like_sf"/>
</dbReference>
<evidence type="ECO:0000256" key="1">
    <source>
        <dbReference type="ARBA" id="ARBA00007764"/>
    </source>
</evidence>
<dbReference type="PANTHER" id="PTHR12232:SF15">
    <property type="entry name" value="SH3 DOMAIN-BINDING GLUTAMIC ACID-RICH PROTEIN HOMOLOG"/>
    <property type="match status" value="1"/>
</dbReference>
<evidence type="ECO:0000256" key="2">
    <source>
        <dbReference type="SAM" id="MobiDB-lite"/>
    </source>
</evidence>
<feature type="compositionally biased region" description="Acidic residues" evidence="2">
    <location>
        <begin position="153"/>
        <end position="174"/>
    </location>
</feature>
<dbReference type="OrthoDB" id="9932926at2759"/>
<dbReference type="GO" id="GO:0005737">
    <property type="term" value="C:cytoplasm"/>
    <property type="evidence" value="ECO:0007669"/>
    <property type="project" value="TreeGrafter"/>
</dbReference>
<organism evidence="3">
    <name type="scientific">Darwinula stevensoni</name>
    <dbReference type="NCBI Taxonomy" id="69355"/>
    <lineage>
        <taxon>Eukaryota</taxon>
        <taxon>Metazoa</taxon>
        <taxon>Ecdysozoa</taxon>
        <taxon>Arthropoda</taxon>
        <taxon>Crustacea</taxon>
        <taxon>Oligostraca</taxon>
        <taxon>Ostracoda</taxon>
        <taxon>Podocopa</taxon>
        <taxon>Podocopida</taxon>
        <taxon>Darwinulocopina</taxon>
        <taxon>Darwinuloidea</taxon>
        <taxon>Darwinulidae</taxon>
        <taxon>Darwinula</taxon>
    </lineage>
</organism>
<dbReference type="InterPro" id="IPR006993">
    <property type="entry name" value="Glut_rich_SH3-bd"/>
</dbReference>
<evidence type="ECO:0008006" key="5">
    <source>
        <dbReference type="Google" id="ProtNLM"/>
    </source>
</evidence>
<feature type="compositionally biased region" description="Basic and acidic residues" evidence="2">
    <location>
        <begin position="175"/>
        <end position="186"/>
    </location>
</feature>
<dbReference type="InterPro" id="IPR051033">
    <property type="entry name" value="SH3BGR"/>
</dbReference>
<proteinExistence type="inferred from homology"/>
<evidence type="ECO:0000313" key="4">
    <source>
        <dbReference type="Proteomes" id="UP000677054"/>
    </source>
</evidence>
<feature type="region of interest" description="Disordered" evidence="2">
    <location>
        <begin position="94"/>
        <end position="196"/>
    </location>
</feature>
<comment type="similarity">
    <text evidence="1">Belongs to the SH3BGR family.</text>
</comment>
<dbReference type="EMBL" id="CAJPEV010000492">
    <property type="protein sequence ID" value="CAG0885836.1"/>
    <property type="molecule type" value="Genomic_DNA"/>
</dbReference>
<dbReference type="Proteomes" id="UP000677054">
    <property type="component" value="Unassembled WGS sequence"/>
</dbReference>
<keyword evidence="4" id="KW-1185">Reference proteome</keyword>
<protein>
    <recommendedName>
        <fullName evidence="5">SH3 domain-binding glutamic acid-rich-like protein</fullName>
    </recommendedName>
</protein>
<feature type="region of interest" description="Disordered" evidence="2">
    <location>
        <begin position="30"/>
        <end position="55"/>
    </location>
</feature>
<dbReference type="EMBL" id="LR900009">
    <property type="protein sequence ID" value="CAD7243768.1"/>
    <property type="molecule type" value="Genomic_DNA"/>
</dbReference>